<sequence>MPWLICHRKCVVTWNVRRCEELSLSIFSLGVCKLKSRLATKSFYTCTKEAIERTRLSRTL</sequence>
<protein>
    <submittedName>
        <fullName evidence="1">Uncharacterized protein</fullName>
    </submittedName>
</protein>
<proteinExistence type="predicted"/>
<dbReference type="EMBL" id="GBXM01022812">
    <property type="protein sequence ID" value="JAH85765.1"/>
    <property type="molecule type" value="Transcribed_RNA"/>
</dbReference>
<organism evidence="1">
    <name type="scientific">Anguilla anguilla</name>
    <name type="common">European freshwater eel</name>
    <name type="synonym">Muraena anguilla</name>
    <dbReference type="NCBI Taxonomy" id="7936"/>
    <lineage>
        <taxon>Eukaryota</taxon>
        <taxon>Metazoa</taxon>
        <taxon>Chordata</taxon>
        <taxon>Craniata</taxon>
        <taxon>Vertebrata</taxon>
        <taxon>Euteleostomi</taxon>
        <taxon>Actinopterygii</taxon>
        <taxon>Neopterygii</taxon>
        <taxon>Teleostei</taxon>
        <taxon>Anguilliformes</taxon>
        <taxon>Anguillidae</taxon>
        <taxon>Anguilla</taxon>
    </lineage>
</organism>
<evidence type="ECO:0000313" key="1">
    <source>
        <dbReference type="EMBL" id="JAH85765.1"/>
    </source>
</evidence>
<dbReference type="AlphaFoldDB" id="A0A0E9W893"/>
<name>A0A0E9W893_ANGAN</name>
<reference evidence="1" key="1">
    <citation type="submission" date="2014-11" db="EMBL/GenBank/DDBJ databases">
        <authorList>
            <person name="Amaro Gonzalez C."/>
        </authorList>
    </citation>
    <scope>NUCLEOTIDE SEQUENCE</scope>
</reference>
<reference evidence="1" key="2">
    <citation type="journal article" date="2015" name="Fish Shellfish Immunol.">
        <title>Early steps in the European eel (Anguilla anguilla)-Vibrio vulnificus interaction in the gills: Role of the RtxA13 toxin.</title>
        <authorList>
            <person name="Callol A."/>
            <person name="Pajuelo D."/>
            <person name="Ebbesson L."/>
            <person name="Teles M."/>
            <person name="MacKenzie S."/>
            <person name="Amaro C."/>
        </authorList>
    </citation>
    <scope>NUCLEOTIDE SEQUENCE</scope>
</reference>
<accession>A0A0E9W893</accession>